<dbReference type="PANTHER" id="PTHR36115">
    <property type="entry name" value="PROLINE-RICH ANTIGEN HOMOLOG-RELATED"/>
    <property type="match status" value="1"/>
</dbReference>
<protein>
    <submittedName>
        <fullName evidence="9">RDD family protein</fullName>
    </submittedName>
</protein>
<dbReference type="OrthoDB" id="9787732at2"/>
<feature type="transmembrane region" description="Helical" evidence="7">
    <location>
        <begin position="252"/>
        <end position="270"/>
    </location>
</feature>
<dbReference type="Proteomes" id="UP000248330">
    <property type="component" value="Unassembled WGS sequence"/>
</dbReference>
<evidence type="ECO:0000256" key="4">
    <source>
        <dbReference type="ARBA" id="ARBA00022989"/>
    </source>
</evidence>
<reference evidence="9 10" key="1">
    <citation type="submission" date="2018-04" db="EMBL/GenBank/DDBJ databases">
        <title>Genomic Encyclopedia of Type Strains, Phase IV (KMG-IV): sequencing the most valuable type-strain genomes for metagenomic binning, comparative biology and taxonomic classification.</title>
        <authorList>
            <person name="Goeker M."/>
        </authorList>
    </citation>
    <scope>NUCLEOTIDE SEQUENCE [LARGE SCALE GENOMIC DNA]</scope>
    <source>
        <strain evidence="9 10">DSM 104150</strain>
    </source>
</reference>
<keyword evidence="5 7" id="KW-0472">Membrane</keyword>
<organism evidence="9 10">
    <name type="scientific">Sinimarinibacterium flocculans</name>
    <dbReference type="NCBI Taxonomy" id="985250"/>
    <lineage>
        <taxon>Bacteria</taxon>
        <taxon>Pseudomonadati</taxon>
        <taxon>Pseudomonadota</taxon>
        <taxon>Gammaproteobacteria</taxon>
        <taxon>Nevskiales</taxon>
        <taxon>Nevskiaceae</taxon>
        <taxon>Sinimarinibacterium</taxon>
    </lineage>
</organism>
<dbReference type="AlphaFoldDB" id="A0A318EG60"/>
<accession>A0A318EG60</accession>
<name>A0A318EG60_9GAMM</name>
<dbReference type="RefSeq" id="WP_110264620.1">
    <property type="nucleotide sequence ID" value="NZ_CAKZQT010000029.1"/>
</dbReference>
<evidence type="ECO:0000256" key="1">
    <source>
        <dbReference type="ARBA" id="ARBA00004651"/>
    </source>
</evidence>
<evidence type="ECO:0000256" key="3">
    <source>
        <dbReference type="ARBA" id="ARBA00022692"/>
    </source>
</evidence>
<sequence length="360" mass="37711">MPRSEPVAHPPTRSRITPEAFQVAPALLGLALAAPWRRLAAIAIDGLIVVVLAQSGGLMLGVGAAVLVYSWLRGAPGPSARRRGGTGIALFCAIVAFSLAVAYVGPWIDRFGDDDDASEAGSEISAGLSGRAAMQAGLATASLFRCDDEPCRSEALSELATTIADGDLGVAERRGLLRDLAAEAADSAPERERLRAMVDAHPSLRDAADDSVATPSPTAAPERPAAVAERPLLDESGGFSVVSTLKALADDLGFSFGWGAVYFTLLTVLWDGQTIGKRWLGIRVIALSGKPLSYWDAFDRYGGYAAGFATGLLGFLQVYWDDNRQAIHDRIAFTAVIRDTDGQALARARSGVASAGTDGN</sequence>
<proteinExistence type="predicted"/>
<feature type="transmembrane region" description="Helical" evidence="7">
    <location>
        <begin position="48"/>
        <end position="72"/>
    </location>
</feature>
<evidence type="ECO:0000256" key="2">
    <source>
        <dbReference type="ARBA" id="ARBA00022475"/>
    </source>
</evidence>
<evidence type="ECO:0000256" key="6">
    <source>
        <dbReference type="SAM" id="MobiDB-lite"/>
    </source>
</evidence>
<comment type="caution">
    <text evidence="9">The sequence shown here is derived from an EMBL/GenBank/DDBJ whole genome shotgun (WGS) entry which is preliminary data.</text>
</comment>
<dbReference type="InterPro" id="IPR010432">
    <property type="entry name" value="RDD"/>
</dbReference>
<keyword evidence="2" id="KW-1003">Cell membrane</keyword>
<dbReference type="PANTHER" id="PTHR36115:SF6">
    <property type="entry name" value="PROLINE-RICH ANTIGEN HOMOLOG"/>
    <property type="match status" value="1"/>
</dbReference>
<evidence type="ECO:0000313" key="9">
    <source>
        <dbReference type="EMBL" id="PXV69706.1"/>
    </source>
</evidence>
<evidence type="ECO:0000259" key="8">
    <source>
        <dbReference type="Pfam" id="PF06271"/>
    </source>
</evidence>
<evidence type="ECO:0000313" key="10">
    <source>
        <dbReference type="Proteomes" id="UP000248330"/>
    </source>
</evidence>
<keyword evidence="3 7" id="KW-0812">Transmembrane</keyword>
<feature type="region of interest" description="Disordered" evidence="6">
    <location>
        <begin position="206"/>
        <end position="225"/>
    </location>
</feature>
<feature type="transmembrane region" description="Helical" evidence="7">
    <location>
        <begin position="84"/>
        <end position="104"/>
    </location>
</feature>
<keyword evidence="10" id="KW-1185">Reference proteome</keyword>
<evidence type="ECO:0000256" key="5">
    <source>
        <dbReference type="ARBA" id="ARBA00023136"/>
    </source>
</evidence>
<evidence type="ECO:0000256" key="7">
    <source>
        <dbReference type="SAM" id="Phobius"/>
    </source>
</evidence>
<dbReference type="EMBL" id="QICN01000003">
    <property type="protein sequence ID" value="PXV69706.1"/>
    <property type="molecule type" value="Genomic_DNA"/>
</dbReference>
<keyword evidence="4 7" id="KW-1133">Transmembrane helix</keyword>
<feature type="transmembrane region" description="Helical" evidence="7">
    <location>
        <begin position="301"/>
        <end position="320"/>
    </location>
</feature>
<comment type="subcellular location">
    <subcellularLocation>
        <location evidence="1">Cell membrane</location>
        <topology evidence="1">Multi-pass membrane protein</topology>
    </subcellularLocation>
</comment>
<gene>
    <name evidence="9" type="ORF">C8D93_103282</name>
</gene>
<dbReference type="GO" id="GO:0005886">
    <property type="term" value="C:plasma membrane"/>
    <property type="evidence" value="ECO:0007669"/>
    <property type="project" value="UniProtKB-SubCell"/>
</dbReference>
<dbReference type="InterPro" id="IPR051791">
    <property type="entry name" value="Pra-immunoreactive"/>
</dbReference>
<feature type="domain" description="RDD" evidence="8">
    <location>
        <begin position="258"/>
        <end position="332"/>
    </location>
</feature>
<dbReference type="Pfam" id="PF06271">
    <property type="entry name" value="RDD"/>
    <property type="match status" value="1"/>
</dbReference>